<protein>
    <submittedName>
        <fullName evidence="1">Uncharacterized protein</fullName>
    </submittedName>
</protein>
<dbReference type="EMBL" id="GBEZ01010566">
    <property type="protein sequence ID" value="JAC75123.1"/>
    <property type="molecule type" value="Transcribed_RNA"/>
</dbReference>
<proteinExistence type="predicted"/>
<organism evidence="1">
    <name type="scientific">Tetraselmis sp. GSL018</name>
    <dbReference type="NCBI Taxonomy" id="582737"/>
    <lineage>
        <taxon>Eukaryota</taxon>
        <taxon>Viridiplantae</taxon>
        <taxon>Chlorophyta</taxon>
        <taxon>core chlorophytes</taxon>
        <taxon>Chlorodendrophyceae</taxon>
        <taxon>Chlorodendrales</taxon>
        <taxon>Chlorodendraceae</taxon>
        <taxon>Tetraselmis</taxon>
    </lineage>
</organism>
<gene>
    <name evidence="1" type="ORF">TSPGSL018_24015</name>
</gene>
<sequence>GGLRGPALVPRVGEARRTGLVKPVGRVVAATLGRGTVAEQSAKRGGKGSTFLPPAQCGSIGSFSLRKKVRVKEGSSSSGGRRMLSVRTITAWLSICLWACKTNLCVKCRREEVLPGREIQVHRCRAAA</sequence>
<feature type="non-terminal residue" evidence="1">
    <location>
        <position position="1"/>
    </location>
</feature>
<reference evidence="1" key="1">
    <citation type="submission" date="2014-05" db="EMBL/GenBank/DDBJ databases">
        <title>The transcriptome of the halophilic microalga Tetraselmis sp. GSL018 isolated from the Great Salt Lake, Utah.</title>
        <authorList>
            <person name="Jinkerson R.E."/>
            <person name="D'Adamo S."/>
            <person name="Posewitz M.C."/>
        </authorList>
    </citation>
    <scope>NUCLEOTIDE SEQUENCE</scope>
    <source>
        <strain evidence="1">GSL018</strain>
    </source>
</reference>
<accession>A0A061RT71</accession>
<dbReference type="AlphaFoldDB" id="A0A061RT71"/>
<name>A0A061RT71_9CHLO</name>
<evidence type="ECO:0000313" key="1">
    <source>
        <dbReference type="EMBL" id="JAC75123.1"/>
    </source>
</evidence>